<protein>
    <submittedName>
        <fullName evidence="1">LysE family translocator</fullName>
    </submittedName>
</protein>
<feature type="non-terminal residue" evidence="1">
    <location>
        <position position="32"/>
    </location>
</feature>
<evidence type="ECO:0000313" key="2">
    <source>
        <dbReference type="Proteomes" id="UP001178275"/>
    </source>
</evidence>
<accession>A0AA90P9I2</accession>
<name>A0AA90P9I2_9BACI</name>
<evidence type="ECO:0000313" key="1">
    <source>
        <dbReference type="EMBL" id="MDP1454786.1"/>
    </source>
</evidence>
<comment type="caution">
    <text evidence="1">The sequence shown here is derived from an EMBL/GenBank/DDBJ whole genome shotgun (WGS) entry which is preliminary data.</text>
</comment>
<dbReference type="AlphaFoldDB" id="A0AA90P9I2"/>
<reference evidence="1" key="1">
    <citation type="submission" date="2023-07" db="EMBL/GenBank/DDBJ databases">
        <title>Murine gut Bacillus species.</title>
        <authorList>
            <person name="Gutman E."/>
            <person name="Hashuel R."/>
            <person name="Litvak Y."/>
        </authorList>
    </citation>
    <scope>NUCLEOTIDE SEQUENCE</scope>
    <source>
        <strain evidence="1">RU293</strain>
    </source>
</reference>
<proteinExistence type="predicted"/>
<dbReference type="EMBL" id="JAUUTW010000064">
    <property type="protein sequence ID" value="MDP1454786.1"/>
    <property type="molecule type" value="Genomic_DNA"/>
</dbReference>
<gene>
    <name evidence="1" type="ORF">Q8G36_28200</name>
</gene>
<sequence length="32" mass="3374">MMELGTLGAFALVSLGMVCSPGPNMIYLISRT</sequence>
<organism evidence="1 2">
    <name type="scientific">Peribacillus frigoritolerans</name>
    <dbReference type="NCBI Taxonomy" id="450367"/>
    <lineage>
        <taxon>Bacteria</taxon>
        <taxon>Bacillati</taxon>
        <taxon>Bacillota</taxon>
        <taxon>Bacilli</taxon>
        <taxon>Bacillales</taxon>
        <taxon>Bacillaceae</taxon>
        <taxon>Peribacillus</taxon>
    </lineage>
</organism>
<dbReference type="Proteomes" id="UP001178275">
    <property type="component" value="Unassembled WGS sequence"/>
</dbReference>